<feature type="region of interest" description="Disordered" evidence="4">
    <location>
        <begin position="1"/>
        <end position="25"/>
    </location>
</feature>
<keyword evidence="1 3" id="KW-0853">WD repeat</keyword>
<evidence type="ECO:0000313" key="6">
    <source>
        <dbReference type="Proteomes" id="UP000694865"/>
    </source>
</evidence>
<dbReference type="Pfam" id="PF00400">
    <property type="entry name" value="WD40"/>
    <property type="match status" value="4"/>
</dbReference>
<feature type="region of interest" description="Disordered" evidence="4">
    <location>
        <begin position="567"/>
        <end position="589"/>
    </location>
</feature>
<evidence type="ECO:0000256" key="1">
    <source>
        <dbReference type="ARBA" id="ARBA00022574"/>
    </source>
</evidence>
<dbReference type="InterPro" id="IPR036322">
    <property type="entry name" value="WD40_repeat_dom_sf"/>
</dbReference>
<reference evidence="7" key="1">
    <citation type="submission" date="2025-08" db="UniProtKB">
        <authorList>
            <consortium name="RefSeq"/>
        </authorList>
    </citation>
    <scope>IDENTIFICATION</scope>
    <source>
        <tissue evidence="7">Testes</tissue>
    </source>
</reference>
<gene>
    <name evidence="7" type="primary">LOC100368138</name>
</gene>
<accession>A0ABM0MFP4</accession>
<dbReference type="InterPro" id="IPR015943">
    <property type="entry name" value="WD40/YVTN_repeat-like_dom_sf"/>
</dbReference>
<dbReference type="InterPro" id="IPR020472">
    <property type="entry name" value="WD40_PAC1"/>
</dbReference>
<name>A0ABM0MFP4_SACKO</name>
<keyword evidence="2" id="KW-0677">Repeat</keyword>
<dbReference type="PRINTS" id="PR00320">
    <property type="entry name" value="GPROTEINBRPT"/>
</dbReference>
<evidence type="ECO:0000256" key="3">
    <source>
        <dbReference type="PROSITE-ProRule" id="PRU00221"/>
    </source>
</evidence>
<dbReference type="PROSITE" id="PS00678">
    <property type="entry name" value="WD_REPEATS_1"/>
    <property type="match status" value="1"/>
</dbReference>
<dbReference type="InterPro" id="IPR019775">
    <property type="entry name" value="WD40_repeat_CS"/>
</dbReference>
<dbReference type="InterPro" id="IPR051350">
    <property type="entry name" value="WD_repeat-ST_regulator"/>
</dbReference>
<dbReference type="SMART" id="SM00320">
    <property type="entry name" value="WD40"/>
    <property type="match status" value="6"/>
</dbReference>
<feature type="repeat" description="WD" evidence="3">
    <location>
        <begin position="305"/>
        <end position="336"/>
    </location>
</feature>
<dbReference type="PROSITE" id="PS50294">
    <property type="entry name" value="WD_REPEATS_REGION"/>
    <property type="match status" value="2"/>
</dbReference>
<evidence type="ECO:0000256" key="4">
    <source>
        <dbReference type="SAM" id="MobiDB-lite"/>
    </source>
</evidence>
<dbReference type="PANTHER" id="PTHR22838:SF0">
    <property type="entry name" value="WD REPEAT-CONTAINING PROTEIN 26"/>
    <property type="match status" value="1"/>
</dbReference>
<evidence type="ECO:0000313" key="7">
    <source>
        <dbReference type="RefSeq" id="XP_006818835.1"/>
    </source>
</evidence>
<dbReference type="RefSeq" id="XP_006818835.1">
    <property type="nucleotide sequence ID" value="XM_006818772.1"/>
</dbReference>
<dbReference type="InterPro" id="IPR001680">
    <property type="entry name" value="WD40_rpt"/>
</dbReference>
<dbReference type="CDD" id="cd00200">
    <property type="entry name" value="WD40"/>
    <property type="match status" value="1"/>
</dbReference>
<dbReference type="InterPro" id="IPR006595">
    <property type="entry name" value="CTLH_C"/>
</dbReference>
<organism evidence="6 7">
    <name type="scientific">Saccoglossus kowalevskii</name>
    <name type="common">Acorn worm</name>
    <dbReference type="NCBI Taxonomy" id="10224"/>
    <lineage>
        <taxon>Eukaryota</taxon>
        <taxon>Metazoa</taxon>
        <taxon>Hemichordata</taxon>
        <taxon>Enteropneusta</taxon>
        <taxon>Harrimaniidae</taxon>
        <taxon>Saccoglossus</taxon>
    </lineage>
</organism>
<feature type="domain" description="CTLH" evidence="5">
    <location>
        <begin position="85"/>
        <end position="144"/>
    </location>
</feature>
<dbReference type="PANTHER" id="PTHR22838">
    <property type="entry name" value="WD REPEAT PROTEIN 26-RELATED"/>
    <property type="match status" value="1"/>
</dbReference>
<feature type="repeat" description="WD" evidence="3">
    <location>
        <begin position="517"/>
        <end position="549"/>
    </location>
</feature>
<dbReference type="Gene3D" id="2.130.10.10">
    <property type="entry name" value="YVTN repeat-like/Quinoprotein amine dehydrogenase"/>
    <property type="match status" value="2"/>
</dbReference>
<keyword evidence="6" id="KW-1185">Reference proteome</keyword>
<dbReference type="SUPFAM" id="SSF50978">
    <property type="entry name" value="WD40 repeat-like"/>
    <property type="match status" value="1"/>
</dbReference>
<dbReference type="PROSITE" id="PS50897">
    <property type="entry name" value="CTLH"/>
    <property type="match status" value="1"/>
</dbReference>
<dbReference type="SMART" id="SM00668">
    <property type="entry name" value="CTLH"/>
    <property type="match status" value="1"/>
</dbReference>
<proteinExistence type="predicted"/>
<feature type="repeat" description="WD" evidence="3">
    <location>
        <begin position="259"/>
        <end position="293"/>
    </location>
</feature>
<evidence type="ECO:0000259" key="5">
    <source>
        <dbReference type="PROSITE" id="PS50897"/>
    </source>
</evidence>
<dbReference type="Proteomes" id="UP000694865">
    <property type="component" value="Unplaced"/>
</dbReference>
<dbReference type="GeneID" id="100368138"/>
<dbReference type="PROSITE" id="PS50082">
    <property type="entry name" value="WD_REPEATS_2"/>
    <property type="match status" value="3"/>
</dbReference>
<evidence type="ECO:0000256" key="2">
    <source>
        <dbReference type="ARBA" id="ARBA00022737"/>
    </source>
</evidence>
<protein>
    <submittedName>
        <fullName evidence="7">WD repeat-containing protein 26-like</fullName>
    </submittedName>
</protein>
<sequence>MHSANGSPSAQHNGDTNDFTNGATASNGEIAATDAADQDTTISPNVKIVSQNDKEIVRLIGQHLRMLGLNRTVDQLMAESGCRLEHPSAAKFRSHVMDGEWDKAEEDLEELKPLIESADGTLKMKFLLLEQKYLEHLEEGQVLEALQCLRQELTPLKYNTERVHGLSGFLMCTSPEDLKREANWAGKGAVSRAKLMEQLQMALTVDFPGDSVVPNKYIPVCKNQDKSFNSFSVSIYSIAVFLIVIIYRKHFPCETRQILNEHCDEVWFCKFSPDGSKLATGSKDTTVIIWDVNFDTKELRQLHTFEGHAFGVAFLAWSPDNKYIIACGPEESSELWIWNVDTGDLRCKMSQSPDDSLTCAAWNSDCKRFVAGGMKGQFYQCDIDGNVLDSWEGVRVQCLATKRDGKTILASDTHHRIRAYNFEESSDHKVLQEDHSIMSFILNDSERLAVLNVATQGVHLWDVQDKLLIRKFQGVTQGFYTIFSCFGGINQDFIASGSEDNQVYIWHHKRELPIAVLQGHTRTVNCVTWNPHVPSMLASASDDGTIRIWGPSTEYLMYDCQVQDTHSCSSSSSSSNGSTNGANSGSTSV</sequence>